<reference evidence="3 4" key="1">
    <citation type="journal article" date="2015" name="Genome Announc.">
        <title>Expanding the biotechnology potential of lactobacilli through comparative genomics of 213 strains and associated genera.</title>
        <authorList>
            <person name="Sun Z."/>
            <person name="Harris H.M."/>
            <person name="McCann A."/>
            <person name="Guo C."/>
            <person name="Argimon S."/>
            <person name="Zhang W."/>
            <person name="Yang X."/>
            <person name="Jeffery I.B."/>
            <person name="Cooney J.C."/>
            <person name="Kagawa T.F."/>
            <person name="Liu W."/>
            <person name="Song Y."/>
            <person name="Salvetti E."/>
            <person name="Wrobel A."/>
            <person name="Rasinkangas P."/>
            <person name="Parkhill J."/>
            <person name="Rea M.C."/>
            <person name="O'Sullivan O."/>
            <person name="Ritari J."/>
            <person name="Douillard F.P."/>
            <person name="Paul Ross R."/>
            <person name="Yang R."/>
            <person name="Briner A.E."/>
            <person name="Felis G.E."/>
            <person name="de Vos W.M."/>
            <person name="Barrangou R."/>
            <person name="Klaenhammer T.R."/>
            <person name="Caufield P.W."/>
            <person name="Cui Y."/>
            <person name="Zhang H."/>
            <person name="O'Toole P.W."/>
        </authorList>
    </citation>
    <scope>NUCLEOTIDE SEQUENCE [LARGE SCALE GENOMIC DNA]</scope>
    <source>
        <strain evidence="3 4">DSM 19682</strain>
    </source>
</reference>
<evidence type="ECO:0000259" key="2">
    <source>
        <dbReference type="Pfam" id="PF04892"/>
    </source>
</evidence>
<gene>
    <name evidence="3" type="ORF">FD03_GL002469</name>
</gene>
<dbReference type="Pfam" id="PF04892">
    <property type="entry name" value="VanZ"/>
    <property type="match status" value="1"/>
</dbReference>
<keyword evidence="1" id="KW-1133">Transmembrane helix</keyword>
<dbReference type="InterPro" id="IPR006976">
    <property type="entry name" value="VanZ-like"/>
</dbReference>
<name>A0A0R1KD96_9LACO</name>
<dbReference type="PANTHER" id="PTHR36834">
    <property type="entry name" value="MEMBRANE PROTEIN-RELATED"/>
    <property type="match status" value="1"/>
</dbReference>
<feature type="transmembrane region" description="Helical" evidence="1">
    <location>
        <begin position="124"/>
        <end position="145"/>
    </location>
</feature>
<dbReference type="InterPro" id="IPR053150">
    <property type="entry name" value="Teicoplanin_resist-assoc"/>
</dbReference>
<dbReference type="eggNOG" id="COG4767">
    <property type="taxonomic scope" value="Bacteria"/>
</dbReference>
<dbReference type="AlphaFoldDB" id="A0A0R1KD96"/>
<sequence length="209" mass="24731">MRKMIFLGPLYNYVSNMYATRINHFPLIRLSFYAVDKAILYTLFFIILRFIWIKWKHKKTSFAHEFWVTVFAFYVFLLFALTVFRDDYFLWEFKFFFHRPLSDINTVPFVQTFKLLNGKSLVDFFYNLYGNIVWFVPMGIFIPALGKKDRKFFKVVLIGALVSISIEGLQFILNTGVTDIDDVISNTIGAAIGYLIYFVGNWLKNHIKI</sequence>
<dbReference type="PATRIC" id="fig|1423775.4.peg.2512"/>
<protein>
    <recommendedName>
        <fullName evidence="2">VanZ-like domain-containing protein</fullName>
    </recommendedName>
</protein>
<feature type="transmembrane region" description="Helical" evidence="1">
    <location>
        <begin position="152"/>
        <end position="172"/>
    </location>
</feature>
<keyword evidence="4" id="KW-1185">Reference proteome</keyword>
<evidence type="ECO:0000256" key="1">
    <source>
        <dbReference type="SAM" id="Phobius"/>
    </source>
</evidence>
<feature type="domain" description="VanZ-like" evidence="2">
    <location>
        <begin position="71"/>
        <end position="199"/>
    </location>
</feature>
<keyword evidence="1" id="KW-0472">Membrane</keyword>
<organism evidence="3 4">
    <name type="scientific">Companilactobacillus nodensis DSM 19682 = JCM 14932 = NBRC 107160</name>
    <dbReference type="NCBI Taxonomy" id="1423775"/>
    <lineage>
        <taxon>Bacteria</taxon>
        <taxon>Bacillati</taxon>
        <taxon>Bacillota</taxon>
        <taxon>Bacilli</taxon>
        <taxon>Lactobacillales</taxon>
        <taxon>Lactobacillaceae</taxon>
        <taxon>Companilactobacillus</taxon>
    </lineage>
</organism>
<feature type="transmembrane region" description="Helical" evidence="1">
    <location>
        <begin position="30"/>
        <end position="52"/>
    </location>
</feature>
<evidence type="ECO:0000313" key="3">
    <source>
        <dbReference type="EMBL" id="KRK78692.1"/>
    </source>
</evidence>
<comment type="caution">
    <text evidence="3">The sequence shown here is derived from an EMBL/GenBank/DDBJ whole genome shotgun (WGS) entry which is preliminary data.</text>
</comment>
<proteinExistence type="predicted"/>
<accession>A0A0R1KD96</accession>
<evidence type="ECO:0000313" key="4">
    <source>
        <dbReference type="Proteomes" id="UP000051248"/>
    </source>
</evidence>
<keyword evidence="1" id="KW-0812">Transmembrane</keyword>
<feature type="transmembrane region" description="Helical" evidence="1">
    <location>
        <begin position="184"/>
        <end position="203"/>
    </location>
</feature>
<dbReference type="Proteomes" id="UP000051248">
    <property type="component" value="Unassembled WGS sequence"/>
</dbReference>
<feature type="transmembrane region" description="Helical" evidence="1">
    <location>
        <begin position="64"/>
        <end position="84"/>
    </location>
</feature>
<dbReference type="EMBL" id="AZDZ01000022">
    <property type="protein sequence ID" value="KRK78692.1"/>
    <property type="molecule type" value="Genomic_DNA"/>
</dbReference>
<dbReference type="STRING" id="1423775.FD03_GL002469"/>
<dbReference type="PANTHER" id="PTHR36834:SF1">
    <property type="entry name" value="INTEGRAL MEMBRANE PROTEIN"/>
    <property type="match status" value="1"/>
</dbReference>